<organism evidence="3 4">
    <name type="scientific">Variovorax ginsengisoli</name>
    <dbReference type="NCBI Taxonomy" id="363844"/>
    <lineage>
        <taxon>Bacteria</taxon>
        <taxon>Pseudomonadati</taxon>
        <taxon>Pseudomonadota</taxon>
        <taxon>Betaproteobacteria</taxon>
        <taxon>Burkholderiales</taxon>
        <taxon>Comamonadaceae</taxon>
        <taxon>Variovorax</taxon>
    </lineage>
</organism>
<dbReference type="CDD" id="cd13578">
    <property type="entry name" value="PBP2_Bug27"/>
    <property type="match status" value="1"/>
</dbReference>
<evidence type="ECO:0000313" key="3">
    <source>
        <dbReference type="EMBL" id="MDO1537374.1"/>
    </source>
</evidence>
<evidence type="ECO:0000256" key="1">
    <source>
        <dbReference type="ARBA" id="ARBA00006987"/>
    </source>
</evidence>
<dbReference type="Pfam" id="PF03401">
    <property type="entry name" value="TctC"/>
    <property type="match status" value="1"/>
</dbReference>
<accession>A0ABT8SEP3</accession>
<dbReference type="SUPFAM" id="SSF53850">
    <property type="entry name" value="Periplasmic binding protein-like II"/>
    <property type="match status" value="1"/>
</dbReference>
<dbReference type="InterPro" id="IPR005064">
    <property type="entry name" value="BUG"/>
</dbReference>
<dbReference type="PANTHER" id="PTHR42928">
    <property type="entry name" value="TRICARBOXYLATE-BINDING PROTEIN"/>
    <property type="match status" value="1"/>
</dbReference>
<dbReference type="Gene3D" id="3.40.190.150">
    <property type="entry name" value="Bordetella uptake gene, domain 1"/>
    <property type="match status" value="1"/>
</dbReference>
<dbReference type="PANTHER" id="PTHR42928:SF5">
    <property type="entry name" value="BLR1237 PROTEIN"/>
    <property type="match status" value="1"/>
</dbReference>
<dbReference type="PIRSF" id="PIRSF017082">
    <property type="entry name" value="YflP"/>
    <property type="match status" value="1"/>
</dbReference>
<dbReference type="InterPro" id="IPR042100">
    <property type="entry name" value="Bug_dom1"/>
</dbReference>
<proteinExistence type="inferred from homology"/>
<dbReference type="Gene3D" id="3.40.190.10">
    <property type="entry name" value="Periplasmic binding protein-like II"/>
    <property type="match status" value="1"/>
</dbReference>
<sequence>MKKSFGKLIGAVILFAAAHAAVGQTDGVPSGPIRIVVPVSAGGTVDIVSRTVAAGLQKSLGQSVIVENRTGGSGVPATLNVINARPDGTALYMGTIGTVAVNPHLMRKPPYDPMRDLVPISLVADVPGVLVVAASSPFNSVNDLIDYAKKNPGKLNYGSSGNGTSSHMSAELFKQDAGLDIVHVPYPGATQAVLDLMGGQVQLFFDNIITALPQIKAGKLKPLAVTASKRSHYMPEVPTISESGVPGYNVTGWLGLMAPVGTPDAVIRRLSTEVQQMVRTPAMKAQIVGAETIGSTPEEFAVYLKAENERWAGVVKASNIPLN</sequence>
<keyword evidence="4" id="KW-1185">Reference proteome</keyword>
<protein>
    <submittedName>
        <fullName evidence="3">Tripartite tricarboxylate transporter substrate binding protein</fullName>
    </submittedName>
</protein>
<comment type="similarity">
    <text evidence="1">Belongs to the UPF0065 (bug) family.</text>
</comment>
<dbReference type="Proteomes" id="UP001169027">
    <property type="component" value="Unassembled WGS sequence"/>
</dbReference>
<feature type="signal peptide" evidence="2">
    <location>
        <begin position="1"/>
        <end position="20"/>
    </location>
</feature>
<keyword evidence="2" id="KW-0732">Signal</keyword>
<gene>
    <name evidence="3" type="ORF">Q2T77_34500</name>
</gene>
<feature type="chain" id="PRO_5046903087" evidence="2">
    <location>
        <begin position="21"/>
        <end position="323"/>
    </location>
</feature>
<reference evidence="3" key="1">
    <citation type="submission" date="2023-06" db="EMBL/GenBank/DDBJ databases">
        <authorList>
            <person name="Jiang Y."/>
            <person name="Liu Q."/>
        </authorList>
    </citation>
    <scope>NUCLEOTIDE SEQUENCE</scope>
    <source>
        <strain evidence="3">CGMCC 1.12090</strain>
    </source>
</reference>
<dbReference type="EMBL" id="JAUKVY010000039">
    <property type="protein sequence ID" value="MDO1537374.1"/>
    <property type="molecule type" value="Genomic_DNA"/>
</dbReference>
<evidence type="ECO:0000313" key="4">
    <source>
        <dbReference type="Proteomes" id="UP001169027"/>
    </source>
</evidence>
<name>A0ABT8SEP3_9BURK</name>
<dbReference type="RefSeq" id="WP_301815761.1">
    <property type="nucleotide sequence ID" value="NZ_JAUJZH010000039.1"/>
</dbReference>
<evidence type="ECO:0000256" key="2">
    <source>
        <dbReference type="SAM" id="SignalP"/>
    </source>
</evidence>
<comment type="caution">
    <text evidence="3">The sequence shown here is derived from an EMBL/GenBank/DDBJ whole genome shotgun (WGS) entry which is preliminary data.</text>
</comment>